<gene>
    <name evidence="5" type="ORF">C2S53_000457</name>
</gene>
<dbReference type="InterPro" id="IPR044859">
    <property type="entry name" value="Allene_oxi_cyc_Dirigent"/>
</dbReference>
<dbReference type="GO" id="GO:0009699">
    <property type="term" value="P:phenylpropanoid biosynthetic process"/>
    <property type="evidence" value="ECO:0007669"/>
    <property type="project" value="UniProtKB-ARBA"/>
</dbReference>
<proteinExistence type="inferred from homology"/>
<comment type="function">
    <text evidence="4">Dirigent proteins impart stereoselectivity on the phenoxy radical-coupling reaction, yielding optically active lignans from two molecules of coniferyl alcohol in the biosynthesis of lignans, flavonolignans, and alkaloids and thus plays a central role in plant secondary metabolism.</text>
</comment>
<sequence length="200" mass="21642">METIKTAIFSYILLLTIFCTLPAHSAYYTSSEAYNPVQLKKTHLHFFVHDTLSGANPTAVRIAGPNATEYNPTPFGALLAMDDPLTEGPEITSEVVGNAQGMYISSSQDDINVSLVLYADFGFTTGKFKGSSLSVFSRNPVTESPREMAVVGGRGQFRRATGTVWVTTYSMDVTTGDAVLEYNVEVVHPLLGLGFVESVV</sequence>
<evidence type="ECO:0000313" key="6">
    <source>
        <dbReference type="Proteomes" id="UP001190926"/>
    </source>
</evidence>
<dbReference type="PANTHER" id="PTHR21495">
    <property type="entry name" value="NUCLEOPORIN-RELATED"/>
    <property type="match status" value="1"/>
</dbReference>
<comment type="similarity">
    <text evidence="1 4">Belongs to the plant dirigent protein family.</text>
</comment>
<dbReference type="AlphaFoldDB" id="A0AAD4PAB8"/>
<keyword evidence="3 4" id="KW-0964">Secreted</keyword>
<keyword evidence="4" id="KW-0052">Apoplast</keyword>
<name>A0AAD4PAB8_PERFH</name>
<feature type="signal peptide" evidence="4">
    <location>
        <begin position="1"/>
        <end position="25"/>
    </location>
</feature>
<dbReference type="Proteomes" id="UP001190926">
    <property type="component" value="Unassembled WGS sequence"/>
</dbReference>
<feature type="chain" id="PRO_5041765991" description="Dirigent protein" evidence="4">
    <location>
        <begin position="26"/>
        <end position="200"/>
    </location>
</feature>
<accession>A0AAD4PAB8</accession>
<protein>
    <recommendedName>
        <fullName evidence="4">Dirigent protein</fullName>
    </recommendedName>
</protein>
<evidence type="ECO:0000313" key="5">
    <source>
        <dbReference type="EMBL" id="KAH6832914.1"/>
    </source>
</evidence>
<organism evidence="5 6">
    <name type="scientific">Perilla frutescens var. hirtella</name>
    <name type="common">Perilla citriodora</name>
    <name type="synonym">Perilla setoyensis</name>
    <dbReference type="NCBI Taxonomy" id="608512"/>
    <lineage>
        <taxon>Eukaryota</taxon>
        <taxon>Viridiplantae</taxon>
        <taxon>Streptophyta</taxon>
        <taxon>Embryophyta</taxon>
        <taxon>Tracheophyta</taxon>
        <taxon>Spermatophyta</taxon>
        <taxon>Magnoliopsida</taxon>
        <taxon>eudicotyledons</taxon>
        <taxon>Gunneridae</taxon>
        <taxon>Pentapetalae</taxon>
        <taxon>asterids</taxon>
        <taxon>lamiids</taxon>
        <taxon>Lamiales</taxon>
        <taxon>Lamiaceae</taxon>
        <taxon>Nepetoideae</taxon>
        <taxon>Elsholtzieae</taxon>
        <taxon>Perilla</taxon>
    </lineage>
</organism>
<dbReference type="Gene3D" id="2.40.480.10">
    <property type="entry name" value="Allene oxide cyclase-like"/>
    <property type="match status" value="1"/>
</dbReference>
<dbReference type="InterPro" id="IPR004265">
    <property type="entry name" value="Dirigent"/>
</dbReference>
<evidence type="ECO:0000256" key="3">
    <source>
        <dbReference type="ARBA" id="ARBA00022525"/>
    </source>
</evidence>
<dbReference type="GO" id="GO:0048046">
    <property type="term" value="C:apoplast"/>
    <property type="evidence" value="ECO:0007669"/>
    <property type="project" value="UniProtKB-SubCell"/>
</dbReference>
<evidence type="ECO:0000256" key="1">
    <source>
        <dbReference type="ARBA" id="ARBA00010746"/>
    </source>
</evidence>
<comment type="caution">
    <text evidence="5">The sequence shown here is derived from an EMBL/GenBank/DDBJ whole genome shotgun (WGS) entry which is preliminary data.</text>
</comment>
<comment type="subcellular location">
    <subcellularLocation>
        <location evidence="4">Secreted</location>
        <location evidence="4">Extracellular space</location>
        <location evidence="4">Apoplast</location>
    </subcellularLocation>
</comment>
<dbReference type="EMBL" id="SDAM02000062">
    <property type="protein sequence ID" value="KAH6832914.1"/>
    <property type="molecule type" value="Genomic_DNA"/>
</dbReference>
<keyword evidence="4" id="KW-0732">Signal</keyword>
<evidence type="ECO:0000256" key="2">
    <source>
        <dbReference type="ARBA" id="ARBA00011738"/>
    </source>
</evidence>
<comment type="subunit">
    <text evidence="2 4">Homodimer.</text>
</comment>
<dbReference type="Pfam" id="PF03018">
    <property type="entry name" value="Dirigent"/>
    <property type="match status" value="1"/>
</dbReference>
<reference evidence="5 6" key="1">
    <citation type="journal article" date="2021" name="Nat. Commun.">
        <title>Incipient diploidization of the medicinal plant Perilla within 10,000 years.</title>
        <authorList>
            <person name="Zhang Y."/>
            <person name="Shen Q."/>
            <person name="Leng L."/>
            <person name="Zhang D."/>
            <person name="Chen S."/>
            <person name="Shi Y."/>
            <person name="Ning Z."/>
            <person name="Chen S."/>
        </authorList>
    </citation>
    <scope>NUCLEOTIDE SEQUENCE [LARGE SCALE GENOMIC DNA]</scope>
    <source>
        <strain evidence="6">cv. PC099</strain>
    </source>
</reference>
<keyword evidence="6" id="KW-1185">Reference proteome</keyword>
<evidence type="ECO:0000256" key="4">
    <source>
        <dbReference type="RuleBase" id="RU363099"/>
    </source>
</evidence>